<dbReference type="PANTHER" id="PTHR13132:SF29">
    <property type="entry name" value="ALPHA-(1,6)-FUCOSYLTRANSFERASE"/>
    <property type="match status" value="1"/>
</dbReference>
<evidence type="ECO:0000313" key="2">
    <source>
        <dbReference type="Proteomes" id="UP001159405"/>
    </source>
</evidence>
<dbReference type="Gene3D" id="3.40.50.11350">
    <property type="match status" value="1"/>
</dbReference>
<sequence>NATDIVFNELRRGFFAAVKEKSNKDSSPELSLSTVCVSEPTLLECEGTGFGALLLATLDHVSYCHLLGIYNITFQWRNCETYCIKDPEQNSWPAYFEPLNTDFDLSASRVLCLGGLIGGRVLARETAKAVKRLNPQQIKQFDWGLRTSSLLEFGFRKRQSVPGYEEGAIITPQLRKWVHGMITEYVRPQKFIQIRAEQFYIDNMQGFNLLGVHIRGTDHWSETENKTLPALEQWIHDTQQIFDTLEYPKRIFLASDNNEGVQLFVKHFGEDKVVVTSAKRAESYHSHSPVNTHVTNNAIEIGTQVLIDILLLAKCSYFLHAESSVASLAAFFNPEMKLFFLGHLHDNMVNKDVNVETLPELSAKVAEAEWEEGWIMESETLTQCYKENSPYSACPNMARGKLIDSEDVREFLFQ</sequence>
<dbReference type="Proteomes" id="UP001159405">
    <property type="component" value="Unassembled WGS sequence"/>
</dbReference>
<keyword evidence="2" id="KW-1185">Reference proteome</keyword>
<protein>
    <submittedName>
        <fullName evidence="1">Uncharacterized protein</fullName>
    </submittedName>
</protein>
<name>A0ABN8NUX1_9CNID</name>
<proteinExistence type="predicted"/>
<dbReference type="CDD" id="cd11296">
    <property type="entry name" value="O-FucT_like"/>
    <property type="match status" value="1"/>
</dbReference>
<dbReference type="PANTHER" id="PTHR13132">
    <property type="entry name" value="ALPHA- 1,6 -FUCOSYLTRANSFERASE"/>
    <property type="match status" value="1"/>
</dbReference>
<feature type="non-terminal residue" evidence="1">
    <location>
        <position position="1"/>
    </location>
</feature>
<dbReference type="EMBL" id="CALNXK010000038">
    <property type="protein sequence ID" value="CAH3123250.1"/>
    <property type="molecule type" value="Genomic_DNA"/>
</dbReference>
<accession>A0ABN8NUX1</accession>
<gene>
    <name evidence="1" type="ORF">PLOB_00029861</name>
</gene>
<reference evidence="1 2" key="1">
    <citation type="submission" date="2022-05" db="EMBL/GenBank/DDBJ databases">
        <authorList>
            <consortium name="Genoscope - CEA"/>
            <person name="William W."/>
        </authorList>
    </citation>
    <scope>NUCLEOTIDE SEQUENCE [LARGE SCALE GENOMIC DNA]</scope>
</reference>
<organism evidence="1 2">
    <name type="scientific">Porites lobata</name>
    <dbReference type="NCBI Taxonomy" id="104759"/>
    <lineage>
        <taxon>Eukaryota</taxon>
        <taxon>Metazoa</taxon>
        <taxon>Cnidaria</taxon>
        <taxon>Anthozoa</taxon>
        <taxon>Hexacorallia</taxon>
        <taxon>Scleractinia</taxon>
        <taxon>Fungiina</taxon>
        <taxon>Poritidae</taxon>
        <taxon>Porites</taxon>
    </lineage>
</organism>
<evidence type="ECO:0000313" key="1">
    <source>
        <dbReference type="EMBL" id="CAH3123250.1"/>
    </source>
</evidence>
<comment type="caution">
    <text evidence="1">The sequence shown here is derived from an EMBL/GenBank/DDBJ whole genome shotgun (WGS) entry which is preliminary data.</text>
</comment>